<gene>
    <name evidence="10" type="ORF">FB472_1238</name>
</gene>
<dbReference type="Pfam" id="PF20473">
    <property type="entry name" value="MmeI_Mtase"/>
    <property type="match status" value="1"/>
</dbReference>
<evidence type="ECO:0000259" key="9">
    <source>
        <dbReference type="Pfam" id="PF20473"/>
    </source>
</evidence>
<feature type="domain" description="MmeI-like C-terminal" evidence="8">
    <location>
        <begin position="838"/>
        <end position="913"/>
    </location>
</feature>
<dbReference type="InterPro" id="IPR046816">
    <property type="entry name" value="MmeI_Mtase"/>
</dbReference>
<dbReference type="InterPro" id="IPR046819">
    <property type="entry name" value="MmeI_hel"/>
</dbReference>
<evidence type="ECO:0000259" key="5">
    <source>
        <dbReference type="Pfam" id="PF20464"/>
    </source>
</evidence>
<keyword evidence="11" id="KW-1185">Reference proteome</keyword>
<dbReference type="PANTHER" id="PTHR33841">
    <property type="entry name" value="DNA METHYLTRANSFERASE YEEA-RELATED"/>
    <property type="match status" value="1"/>
</dbReference>
<feature type="domain" description="MmeI-like target recognition" evidence="7">
    <location>
        <begin position="635"/>
        <end position="835"/>
    </location>
</feature>
<accession>A0A8H2K7X0</accession>
<dbReference type="Pfam" id="PF20466">
    <property type="entry name" value="MmeI_TRD"/>
    <property type="match status" value="1"/>
</dbReference>
<dbReference type="InterPro" id="IPR046820">
    <property type="entry name" value="MmeI_TRD"/>
</dbReference>
<feature type="domain" description="MmeI-like DNA-methyltransferase" evidence="9">
    <location>
        <begin position="359"/>
        <end position="611"/>
    </location>
</feature>
<evidence type="ECO:0000313" key="10">
    <source>
        <dbReference type="EMBL" id="TQO19667.1"/>
    </source>
</evidence>
<evidence type="ECO:0000259" key="8">
    <source>
        <dbReference type="Pfam" id="PF20467"/>
    </source>
</evidence>
<evidence type="ECO:0000256" key="1">
    <source>
        <dbReference type="ARBA" id="ARBA00011900"/>
    </source>
</evidence>
<evidence type="ECO:0000313" key="11">
    <source>
        <dbReference type="Proteomes" id="UP000316560"/>
    </source>
</evidence>
<keyword evidence="3" id="KW-0808">Transferase</keyword>
<dbReference type="EC" id="2.1.1.72" evidence="1"/>
<name>A0A8H2K7X0_9MICO</name>
<reference evidence="10 11" key="1">
    <citation type="submission" date="2019-06" db="EMBL/GenBank/DDBJ databases">
        <title>Sequencing the genomes of 1000 actinobacteria strains.</title>
        <authorList>
            <person name="Klenk H.-P."/>
        </authorList>
    </citation>
    <scope>NUCLEOTIDE SEQUENCE [LARGE SCALE GENOMIC DNA]</scope>
    <source>
        <strain evidence="10 11">DSM 21947</strain>
    </source>
</reference>
<proteinExistence type="predicted"/>
<dbReference type="InterPro" id="IPR050953">
    <property type="entry name" value="N4_N6_ade-DNA_methylase"/>
</dbReference>
<dbReference type="Proteomes" id="UP000316560">
    <property type="component" value="Unassembled WGS sequence"/>
</dbReference>
<dbReference type="PRINTS" id="PR00507">
    <property type="entry name" value="N12N6MTFRASE"/>
</dbReference>
<dbReference type="PANTHER" id="PTHR33841:SF1">
    <property type="entry name" value="DNA METHYLTRANSFERASE A"/>
    <property type="match status" value="1"/>
</dbReference>
<dbReference type="Gene3D" id="3.40.50.150">
    <property type="entry name" value="Vaccinia Virus protein VP39"/>
    <property type="match status" value="1"/>
</dbReference>
<feature type="domain" description="MmeI-like N-terminal" evidence="5">
    <location>
        <begin position="11"/>
        <end position="173"/>
    </location>
</feature>
<dbReference type="SUPFAM" id="SSF53335">
    <property type="entry name" value="S-adenosyl-L-methionine-dependent methyltransferases"/>
    <property type="match status" value="1"/>
</dbReference>
<dbReference type="Pfam" id="PF20465">
    <property type="entry name" value="MmeI_hel"/>
    <property type="match status" value="1"/>
</dbReference>
<evidence type="ECO:0000256" key="2">
    <source>
        <dbReference type="ARBA" id="ARBA00022603"/>
    </source>
</evidence>
<sequence>MRNSWNEITARAEKFAIDWADASYEKGESQTFWTELLEVFGVNRKRAGGYFEYAVKLAGKKYGFIDMFLPGKLLIEQKSAGRDLGSAQGQALGYLDGLVDYDLPEAIVACDFQTFQILDLSTREVTSFALADLHKHVRHFGILIDEAPQKYEEQNPVNREAAERMAALHNVLANAGYVGHKLEILLVRLVFCLFAEDSNIFEANQFKNFVRNRTHDDGTDLGPRLNKLFEVLNTPLHERSSMLDEDIAAFPYINGGLFAETTVAADFDATLRLTLLQASKPDWSKVSPAIFGAMFQGVMDDKKRHDVGAHYTSEENILRVIKPLFLDDLYAEFEPLARRRVRTMQEKPEDARVRDRRLARLKEFHEKIATLNFLDPACGCGNFLVIAYRELRRLEHRVVAAMSEGTTLVDVRELLRVRVEQFHGMEIEEFPALIARTALWLTDHQMNREASAQLGMHYTRLPLSDGGDIHWSNALTQSWVDMFDPAQIDYIMGNPPFNGSRTMEKSQKAEVRTIAKGLKQAGFLDYVTAWYLLADRFLEKNPAIEVAFVSTNSISQGEQPSIFWPKLFSTGVHINFAHRTFRWSNGASGQAHVYCVIIGFARKSRPQKQIFDYPDVKGEPVLQLVDSINPYLVEGDEYVVSNRQTQISGQLSMSFGNMAADGGRLLFTAAQRDEFLEKEPAAEKWMKPCWDANALIQRQPRYCLWLVGISPTELKALPLVYERVAETQIIRAKSSRPALASIPHLFAQVTQSPDHRFLLIPRHSSESRRYIPMGFLEEGNVCTDACVAVQDASLSLFAILTSEMHMDWMRLVGGRLEGRYRYSKDVVYNNFVFPKTTPDQTADLERLGQAVLDARELYRNDSLATLYDDVLMPPELRKAHSAIDAYVDHLYRDEPFNGWDDRVKMLLDMHEVLEA</sequence>
<organism evidence="10 11">
    <name type="scientific">Rhodoglobus vestalii</name>
    <dbReference type="NCBI Taxonomy" id="193384"/>
    <lineage>
        <taxon>Bacteria</taxon>
        <taxon>Bacillati</taxon>
        <taxon>Actinomycetota</taxon>
        <taxon>Actinomycetes</taxon>
        <taxon>Micrococcales</taxon>
        <taxon>Microbacteriaceae</taxon>
        <taxon>Rhodoglobus</taxon>
    </lineage>
</organism>
<feature type="domain" description="MmeI-like helicase spacer" evidence="6">
    <location>
        <begin position="180"/>
        <end position="258"/>
    </location>
</feature>
<dbReference type="GO" id="GO:0032259">
    <property type="term" value="P:methylation"/>
    <property type="evidence" value="ECO:0007669"/>
    <property type="project" value="UniProtKB-KW"/>
</dbReference>
<protein>
    <recommendedName>
        <fullName evidence="1">site-specific DNA-methyltransferase (adenine-specific)</fullName>
        <ecNumber evidence="1">2.1.1.72</ecNumber>
    </recommendedName>
</protein>
<dbReference type="AlphaFoldDB" id="A0A8H2K7X0"/>
<evidence type="ECO:0000259" key="7">
    <source>
        <dbReference type="Pfam" id="PF20466"/>
    </source>
</evidence>
<evidence type="ECO:0000256" key="4">
    <source>
        <dbReference type="ARBA" id="ARBA00047942"/>
    </source>
</evidence>
<dbReference type="InterPro" id="IPR046817">
    <property type="entry name" value="MmeI_N"/>
</dbReference>
<dbReference type="InterPro" id="IPR046818">
    <property type="entry name" value="MmeI_C"/>
</dbReference>
<dbReference type="GO" id="GO:0009007">
    <property type="term" value="F:site-specific DNA-methyltransferase (adenine-specific) activity"/>
    <property type="evidence" value="ECO:0007669"/>
    <property type="project" value="UniProtKB-EC"/>
</dbReference>
<dbReference type="Pfam" id="PF20467">
    <property type="entry name" value="MmeI_C"/>
    <property type="match status" value="1"/>
</dbReference>
<dbReference type="InterPro" id="IPR029063">
    <property type="entry name" value="SAM-dependent_MTases_sf"/>
</dbReference>
<evidence type="ECO:0000256" key="3">
    <source>
        <dbReference type="ARBA" id="ARBA00022679"/>
    </source>
</evidence>
<dbReference type="Pfam" id="PF20464">
    <property type="entry name" value="MmeI_N"/>
    <property type="match status" value="1"/>
</dbReference>
<evidence type="ECO:0000259" key="6">
    <source>
        <dbReference type="Pfam" id="PF20465"/>
    </source>
</evidence>
<comment type="caution">
    <text evidence="10">The sequence shown here is derived from an EMBL/GenBank/DDBJ whole genome shotgun (WGS) entry which is preliminary data.</text>
</comment>
<dbReference type="RefSeq" id="WP_141990129.1">
    <property type="nucleotide sequence ID" value="NZ_VFRA01000001.1"/>
</dbReference>
<comment type="catalytic activity">
    <reaction evidence="4">
        <text>a 2'-deoxyadenosine in DNA + S-adenosyl-L-methionine = an N(6)-methyl-2'-deoxyadenosine in DNA + S-adenosyl-L-homocysteine + H(+)</text>
        <dbReference type="Rhea" id="RHEA:15197"/>
        <dbReference type="Rhea" id="RHEA-COMP:12418"/>
        <dbReference type="Rhea" id="RHEA-COMP:12419"/>
        <dbReference type="ChEBI" id="CHEBI:15378"/>
        <dbReference type="ChEBI" id="CHEBI:57856"/>
        <dbReference type="ChEBI" id="CHEBI:59789"/>
        <dbReference type="ChEBI" id="CHEBI:90615"/>
        <dbReference type="ChEBI" id="CHEBI:90616"/>
        <dbReference type="EC" id="2.1.1.72"/>
    </reaction>
</comment>
<dbReference type="EMBL" id="VFRA01000001">
    <property type="protein sequence ID" value="TQO19667.1"/>
    <property type="molecule type" value="Genomic_DNA"/>
</dbReference>
<dbReference type="OrthoDB" id="4280289at2"/>
<keyword evidence="2 10" id="KW-0489">Methyltransferase</keyword>